<organism evidence="1 2">
    <name type="scientific">Clostridium folliculivorans</name>
    <dbReference type="NCBI Taxonomy" id="2886038"/>
    <lineage>
        <taxon>Bacteria</taxon>
        <taxon>Bacillati</taxon>
        <taxon>Bacillota</taxon>
        <taxon>Clostridia</taxon>
        <taxon>Eubacteriales</taxon>
        <taxon>Clostridiaceae</taxon>
        <taxon>Clostridium</taxon>
    </lineage>
</organism>
<keyword evidence="2" id="KW-1185">Reference proteome</keyword>
<reference evidence="1" key="1">
    <citation type="journal article" date="2023" name="Int. J. Syst. Evol. Microbiol.">
        <title>&lt;i&gt;Clostridium folliculivorans&lt;/i&gt; sp. nov., isolated from soil samples of an organic paddy in Japan.</title>
        <authorList>
            <person name="Tazawa J."/>
            <person name="Kobayashi H."/>
            <person name="Tanizawa Y."/>
            <person name="Uchino A."/>
            <person name="Tanaka F."/>
            <person name="Urashima Y."/>
            <person name="Miura S."/>
            <person name="Sakamoto M."/>
            <person name="Ohkuma M."/>
            <person name="Tohno M."/>
        </authorList>
    </citation>
    <scope>NUCLEOTIDE SEQUENCE</scope>
    <source>
        <strain evidence="1">D1-1</strain>
    </source>
</reference>
<dbReference type="EMBL" id="BQXY01000010">
    <property type="protein sequence ID" value="GKU27206.1"/>
    <property type="molecule type" value="Genomic_DNA"/>
</dbReference>
<dbReference type="AlphaFoldDB" id="A0A9W5Y5T9"/>
<name>A0A9W5Y5T9_9CLOT</name>
<sequence>MTKNKKFIIILLGLACIITSSTYTFSYFAVNQKVENSIDISLGNVSSSFMKADGTTKCSDAIVNINGLIPNGSKSSDFYIKNTGTLTSKLALSLEDFQGSGKDTLLSYLDYKITIDSKVYEGNLKQNFIDSKSRYIQLLDDKNQPLLLKSGDKIKVNAVFSLKGNAPYCTEGKNLSFTINAYATQPNDPQWLSSN</sequence>
<evidence type="ECO:0000313" key="1">
    <source>
        <dbReference type="EMBL" id="GKU27206.1"/>
    </source>
</evidence>
<comment type="caution">
    <text evidence="1">The sequence shown here is derived from an EMBL/GenBank/DDBJ whole genome shotgun (WGS) entry which is preliminary data.</text>
</comment>
<evidence type="ECO:0000313" key="2">
    <source>
        <dbReference type="Proteomes" id="UP001057868"/>
    </source>
</evidence>
<evidence type="ECO:0008006" key="3">
    <source>
        <dbReference type="Google" id="ProtNLM"/>
    </source>
</evidence>
<protein>
    <recommendedName>
        <fullName evidence="3">Camelysin metallo-endopeptidase</fullName>
    </recommendedName>
</protein>
<proteinExistence type="predicted"/>
<gene>
    <name evidence="1" type="ORF">CFOLD11_40330</name>
</gene>
<dbReference type="Proteomes" id="UP001057868">
    <property type="component" value="Unassembled WGS sequence"/>
</dbReference>
<accession>A0A9W5Y5T9</accession>
<dbReference type="RefSeq" id="WP_261854076.1">
    <property type="nucleotide sequence ID" value="NZ_BQXY01000010.1"/>
</dbReference>